<dbReference type="InterPro" id="IPR008792">
    <property type="entry name" value="PQQD"/>
</dbReference>
<sequence>MIQCNSFELVYLRKIPYLIPYGQQTANLQKSVRLNETGVLIWNGLSQKKPLDRILQDILNTYELSESDRPFVQEDLYETIAQLESLHVIRNSDESDLKSDLTKKRTNDKEKYFSFCIGPLTIRCEGQNISPLSIFFKDFLYPDQNQKIMQHIIIKDWKPETIHNSSVLVSRADILIKETSYCYCICLPDQTDFYEMRIAKDASFVEIFCTHTIEPEFLFHIIRFPVLLLAQIKKCFFLHSASILFQEKAWLFSGSSGTGKSTHTRLWHTFLDAPYLNGDLNMIGMKNDHYIVYGQPWCGTSKIYTTADHPLGGIVFLKQSDKNHWQSMTSDQKVLQLLYRLISPSWTKDMLHKNMHFSKMLSRKVPLFSLECTATKEACYTAKDGILFYQKNPIRE</sequence>
<evidence type="ECO:0000313" key="2">
    <source>
        <dbReference type="Proteomes" id="UP000637513"/>
    </source>
</evidence>
<evidence type="ECO:0000313" key="1">
    <source>
        <dbReference type="EMBL" id="MBC8557235.1"/>
    </source>
</evidence>
<name>A0ABR7MTW8_9FIRM</name>
<dbReference type="RefSeq" id="WP_249304254.1">
    <property type="nucleotide sequence ID" value="NZ_JACRSW010000027.1"/>
</dbReference>
<dbReference type="Pfam" id="PF05402">
    <property type="entry name" value="PqqD"/>
    <property type="match status" value="1"/>
</dbReference>
<dbReference type="EMBL" id="JACRSW010000027">
    <property type="protein sequence ID" value="MBC8557235.1"/>
    <property type="molecule type" value="Genomic_DNA"/>
</dbReference>
<protein>
    <submittedName>
        <fullName evidence="1">PqqD family protein</fullName>
    </submittedName>
</protein>
<dbReference type="SUPFAM" id="SSF53795">
    <property type="entry name" value="PEP carboxykinase-like"/>
    <property type="match status" value="1"/>
</dbReference>
<keyword evidence="2" id="KW-1185">Reference proteome</keyword>
<accession>A0ABR7MTW8</accession>
<gene>
    <name evidence="1" type="ORF">H8700_05895</name>
</gene>
<dbReference type="Proteomes" id="UP000637513">
    <property type="component" value="Unassembled WGS sequence"/>
</dbReference>
<organism evidence="1 2">
    <name type="scientific">Jutongia hominis</name>
    <dbReference type="NCBI Taxonomy" id="2763664"/>
    <lineage>
        <taxon>Bacteria</taxon>
        <taxon>Bacillati</taxon>
        <taxon>Bacillota</taxon>
        <taxon>Clostridia</taxon>
        <taxon>Lachnospirales</taxon>
        <taxon>Lachnospiraceae</taxon>
        <taxon>Jutongia</taxon>
    </lineage>
</organism>
<comment type="caution">
    <text evidence="1">The sequence shown here is derived from an EMBL/GenBank/DDBJ whole genome shotgun (WGS) entry which is preliminary data.</text>
</comment>
<proteinExistence type="predicted"/>
<reference evidence="1 2" key="1">
    <citation type="submission" date="2020-08" db="EMBL/GenBank/DDBJ databases">
        <title>Genome public.</title>
        <authorList>
            <person name="Liu C."/>
            <person name="Sun Q."/>
        </authorList>
    </citation>
    <scope>NUCLEOTIDE SEQUENCE [LARGE SCALE GENOMIC DNA]</scope>
    <source>
        <strain evidence="1 2">BX3</strain>
    </source>
</reference>